<organism evidence="2 3">
    <name type="scientific">Anoxybacter fermentans</name>
    <dbReference type="NCBI Taxonomy" id="1323375"/>
    <lineage>
        <taxon>Bacteria</taxon>
        <taxon>Bacillati</taxon>
        <taxon>Bacillota</taxon>
        <taxon>Clostridia</taxon>
        <taxon>Halanaerobiales</taxon>
        <taxon>Anoxybacter</taxon>
    </lineage>
</organism>
<name>A0A3Q9HNG8_9FIRM</name>
<dbReference type="AlphaFoldDB" id="A0A3Q9HNG8"/>
<dbReference type="EMBL" id="CP016379">
    <property type="protein sequence ID" value="AZR72056.1"/>
    <property type="molecule type" value="Genomic_DNA"/>
</dbReference>
<evidence type="ECO:0000256" key="1">
    <source>
        <dbReference type="SAM" id="Phobius"/>
    </source>
</evidence>
<evidence type="ECO:0000313" key="2">
    <source>
        <dbReference type="EMBL" id="AZR72056.1"/>
    </source>
</evidence>
<keyword evidence="1" id="KW-1133">Transmembrane helix</keyword>
<accession>A0A3Q9HNG8</accession>
<keyword evidence="3" id="KW-1185">Reference proteome</keyword>
<evidence type="ECO:0008006" key="4">
    <source>
        <dbReference type="Google" id="ProtNLM"/>
    </source>
</evidence>
<protein>
    <recommendedName>
        <fullName evidence="4">DUF3566 domain-containing protein</fullName>
    </recommendedName>
</protein>
<gene>
    <name evidence="2" type="ORF">BBF96_00800</name>
</gene>
<dbReference type="Proteomes" id="UP000267250">
    <property type="component" value="Chromosome"/>
</dbReference>
<feature type="transmembrane region" description="Helical" evidence="1">
    <location>
        <begin position="20"/>
        <end position="39"/>
    </location>
</feature>
<evidence type="ECO:0000313" key="3">
    <source>
        <dbReference type="Proteomes" id="UP000267250"/>
    </source>
</evidence>
<proteinExistence type="predicted"/>
<reference evidence="2 3" key="1">
    <citation type="submission" date="2016-07" db="EMBL/GenBank/DDBJ databases">
        <title>Genome and transcriptome analysis of iron-reducing fermentative bacteria Anoxybacter fermentans.</title>
        <authorList>
            <person name="Zeng X."/>
            <person name="Shao Z."/>
        </authorList>
    </citation>
    <scope>NUCLEOTIDE SEQUENCE [LARGE SCALE GENOMIC DNA]</scope>
    <source>
        <strain evidence="2 3">DY22613</strain>
    </source>
</reference>
<dbReference type="KEGG" id="aft:BBF96_00800"/>
<keyword evidence="1" id="KW-0812">Transmembrane</keyword>
<feature type="transmembrane region" description="Helical" evidence="1">
    <location>
        <begin position="45"/>
        <end position="74"/>
    </location>
</feature>
<sequence>MKKYQLKKIDIKSVAKLYLIFGLIFGLIAGMFSVFAIVASSPRAFWPTLISAFFFICIYALMGAIGAAIATWIYNLAASKIGGIVLYLKEEQYLSPGPLITLKIQK</sequence>
<keyword evidence="1" id="KW-0472">Membrane</keyword>
<dbReference type="RefSeq" id="WP_127015383.1">
    <property type="nucleotide sequence ID" value="NZ_CP016379.1"/>
</dbReference>